<dbReference type="EMBL" id="CAXAMN010020557">
    <property type="protein sequence ID" value="CAK9056276.1"/>
    <property type="molecule type" value="Genomic_DNA"/>
</dbReference>
<reference evidence="1 2" key="1">
    <citation type="submission" date="2024-02" db="EMBL/GenBank/DDBJ databases">
        <authorList>
            <person name="Chen Y."/>
            <person name="Shah S."/>
            <person name="Dougan E. K."/>
            <person name="Thang M."/>
            <person name="Chan C."/>
        </authorList>
    </citation>
    <scope>NUCLEOTIDE SEQUENCE [LARGE SCALE GENOMIC DNA]</scope>
</reference>
<evidence type="ECO:0000313" key="2">
    <source>
        <dbReference type="Proteomes" id="UP001642484"/>
    </source>
</evidence>
<keyword evidence="2" id="KW-1185">Reference proteome</keyword>
<organism evidence="1 2">
    <name type="scientific">Durusdinium trenchii</name>
    <dbReference type="NCBI Taxonomy" id="1381693"/>
    <lineage>
        <taxon>Eukaryota</taxon>
        <taxon>Sar</taxon>
        <taxon>Alveolata</taxon>
        <taxon>Dinophyceae</taxon>
        <taxon>Suessiales</taxon>
        <taxon>Symbiodiniaceae</taxon>
        <taxon>Durusdinium</taxon>
    </lineage>
</organism>
<gene>
    <name evidence="1" type="ORF">CCMP2556_LOCUS27900</name>
</gene>
<proteinExistence type="predicted"/>
<dbReference type="Proteomes" id="UP001642484">
    <property type="component" value="Unassembled WGS sequence"/>
</dbReference>
<comment type="caution">
    <text evidence="1">The sequence shown here is derived from an EMBL/GenBank/DDBJ whole genome shotgun (WGS) entry which is preliminary data.</text>
</comment>
<name>A0ABP0MXU5_9DINO</name>
<evidence type="ECO:0000313" key="1">
    <source>
        <dbReference type="EMBL" id="CAK9056276.1"/>
    </source>
</evidence>
<protein>
    <submittedName>
        <fullName evidence="1">Uncharacterized protein</fullName>
    </submittedName>
</protein>
<sequence>MLILEFHPRGLLVKGETYAARECLKALEGRWDSSLKAWVYEHRRKREVLEKLTQLGLELQDHAQAQRVPACAALGGVVELSWCGCLFLFGVAWELPGGI</sequence>
<accession>A0ABP0MXU5</accession>